<dbReference type="SMART" id="SM00199">
    <property type="entry name" value="SCY"/>
    <property type="match status" value="1"/>
</dbReference>
<dbReference type="GO" id="GO:0005615">
    <property type="term" value="C:extracellular space"/>
    <property type="evidence" value="ECO:0007669"/>
    <property type="project" value="UniProtKB-KW"/>
</dbReference>
<comment type="similarity">
    <text evidence="2 9">Belongs to the intercrine beta (chemokine CC) family.</text>
</comment>
<dbReference type="GeneTree" id="ENSGT01100000263482"/>
<organism evidence="11 12">
    <name type="scientific">Vombatus ursinus</name>
    <name type="common">Common wombat</name>
    <dbReference type="NCBI Taxonomy" id="29139"/>
    <lineage>
        <taxon>Eukaryota</taxon>
        <taxon>Metazoa</taxon>
        <taxon>Chordata</taxon>
        <taxon>Craniata</taxon>
        <taxon>Vertebrata</taxon>
        <taxon>Euteleostomi</taxon>
        <taxon>Mammalia</taxon>
        <taxon>Metatheria</taxon>
        <taxon>Diprotodontia</taxon>
        <taxon>Vombatidae</taxon>
        <taxon>Vombatus</taxon>
    </lineage>
</organism>
<keyword evidence="6" id="KW-1015">Disulfide bond</keyword>
<dbReference type="Proteomes" id="UP000314987">
    <property type="component" value="Unassembled WGS sequence"/>
</dbReference>
<evidence type="ECO:0000256" key="6">
    <source>
        <dbReference type="ARBA" id="ARBA00023157"/>
    </source>
</evidence>
<reference evidence="12" key="1">
    <citation type="submission" date="2018-12" db="EMBL/GenBank/DDBJ databases">
        <authorList>
            <person name="Yazar S."/>
        </authorList>
    </citation>
    <scope>NUCLEOTIDE SEQUENCE [LARGE SCALE GENOMIC DNA]</scope>
</reference>
<keyword evidence="5 9" id="KW-0732">Signal</keyword>
<dbReference type="InterPro" id="IPR039809">
    <property type="entry name" value="Chemokine_b/g/d"/>
</dbReference>
<feature type="signal peptide" evidence="9">
    <location>
        <begin position="1"/>
        <end position="23"/>
    </location>
</feature>
<evidence type="ECO:0000256" key="9">
    <source>
        <dbReference type="RuleBase" id="RU361150"/>
    </source>
</evidence>
<proteinExistence type="inferred from homology"/>
<dbReference type="Ensembl" id="ENSVURT00010030549.1">
    <property type="protein sequence ID" value="ENSVURP00010026817.1"/>
    <property type="gene ID" value="ENSVURG00010020545.1"/>
</dbReference>
<evidence type="ECO:0000313" key="12">
    <source>
        <dbReference type="Proteomes" id="UP000314987"/>
    </source>
</evidence>
<dbReference type="Gene3D" id="2.40.50.40">
    <property type="match status" value="1"/>
</dbReference>
<dbReference type="InterPro" id="IPR001811">
    <property type="entry name" value="Chemokine_IL8-like_dom"/>
</dbReference>
<dbReference type="SUPFAM" id="SSF54117">
    <property type="entry name" value="Interleukin 8-like chemokines"/>
    <property type="match status" value="1"/>
</dbReference>
<dbReference type="OMA" id="NGEVCAN"/>
<name>A0A4X2M0N3_VOMUR</name>
<dbReference type="FunFam" id="2.40.50.40:FF:000002">
    <property type="entry name" value="C-C motif chemokine"/>
    <property type="match status" value="1"/>
</dbReference>
<evidence type="ECO:0000256" key="1">
    <source>
        <dbReference type="ARBA" id="ARBA00004613"/>
    </source>
</evidence>
<reference evidence="11" key="2">
    <citation type="submission" date="2025-08" db="UniProtKB">
        <authorList>
            <consortium name="Ensembl"/>
        </authorList>
    </citation>
    <scope>IDENTIFICATION</scope>
</reference>
<sequence>MKVSGVVLSLVLIIAALCCQVHASPGKYPWSFHPYHPGRYGECSLIYGPSTPTTCCFEFTTRKIPLKLVVSYEITSSRCAKEAVIFVTRRGFQICTNPKEQWVQDIRNHLDKKNAKTQSP</sequence>
<dbReference type="GO" id="GO:0048020">
    <property type="term" value="F:CCR chemokine receptor binding"/>
    <property type="evidence" value="ECO:0007669"/>
    <property type="project" value="TreeGrafter"/>
</dbReference>
<dbReference type="CDD" id="cd00272">
    <property type="entry name" value="Chemokine_CC"/>
    <property type="match status" value="1"/>
</dbReference>
<protein>
    <recommendedName>
        <fullName evidence="9">C-C motif chemokine</fullName>
    </recommendedName>
</protein>
<dbReference type="InterPro" id="IPR000827">
    <property type="entry name" value="Chemokine_CC_CS"/>
</dbReference>
<dbReference type="GO" id="GO:0006954">
    <property type="term" value="P:inflammatory response"/>
    <property type="evidence" value="ECO:0007669"/>
    <property type="project" value="TreeGrafter"/>
</dbReference>
<feature type="chain" id="PRO_5021511427" description="C-C motif chemokine" evidence="9">
    <location>
        <begin position="24"/>
        <end position="120"/>
    </location>
</feature>
<dbReference type="InterPro" id="IPR036048">
    <property type="entry name" value="Interleukin_8-like_sf"/>
</dbReference>
<keyword evidence="4 9" id="KW-0964">Secreted</keyword>
<comment type="subunit">
    <text evidence="8">Self-associates. Also heterodimer of MIP-1-alpha(4-69) and MIP-1-beta(3-69). Interacts with CCR1.</text>
</comment>
<dbReference type="GO" id="GO:0030335">
    <property type="term" value="P:positive regulation of cell migration"/>
    <property type="evidence" value="ECO:0007669"/>
    <property type="project" value="TreeGrafter"/>
</dbReference>
<evidence type="ECO:0000256" key="3">
    <source>
        <dbReference type="ARBA" id="ARBA00022514"/>
    </source>
</evidence>
<dbReference type="GO" id="GO:0061844">
    <property type="term" value="P:antimicrobial humoral immune response mediated by antimicrobial peptide"/>
    <property type="evidence" value="ECO:0007669"/>
    <property type="project" value="TreeGrafter"/>
</dbReference>
<reference evidence="11" key="3">
    <citation type="submission" date="2025-09" db="UniProtKB">
        <authorList>
            <consortium name="Ensembl"/>
        </authorList>
    </citation>
    <scope>IDENTIFICATION</scope>
</reference>
<evidence type="ECO:0000313" key="11">
    <source>
        <dbReference type="Ensembl" id="ENSVURP00010026817.1"/>
    </source>
</evidence>
<dbReference type="GO" id="GO:0070098">
    <property type="term" value="P:chemokine-mediated signaling pathway"/>
    <property type="evidence" value="ECO:0007669"/>
    <property type="project" value="TreeGrafter"/>
</dbReference>
<dbReference type="GO" id="GO:0008009">
    <property type="term" value="F:chemokine activity"/>
    <property type="evidence" value="ECO:0007669"/>
    <property type="project" value="InterPro"/>
</dbReference>
<dbReference type="AlphaFoldDB" id="A0A4X2M0N3"/>
<evidence type="ECO:0000256" key="5">
    <source>
        <dbReference type="ARBA" id="ARBA00022729"/>
    </source>
</evidence>
<comment type="subcellular location">
    <subcellularLocation>
        <location evidence="1 9">Secreted</location>
    </subcellularLocation>
</comment>
<dbReference type="Pfam" id="PF00048">
    <property type="entry name" value="IL8"/>
    <property type="match status" value="1"/>
</dbReference>
<evidence type="ECO:0000259" key="10">
    <source>
        <dbReference type="SMART" id="SM00199"/>
    </source>
</evidence>
<keyword evidence="12" id="KW-1185">Reference proteome</keyword>
<dbReference type="STRING" id="29139.ENSVURP00010026817"/>
<evidence type="ECO:0000256" key="4">
    <source>
        <dbReference type="ARBA" id="ARBA00022525"/>
    </source>
</evidence>
<accession>A0A4X2M0N3</accession>
<dbReference type="PROSITE" id="PS00472">
    <property type="entry name" value="SMALL_CYTOKINES_CC"/>
    <property type="match status" value="1"/>
</dbReference>
<gene>
    <name evidence="11" type="primary">LOC114032215</name>
</gene>
<dbReference type="PANTHER" id="PTHR12015:SF183">
    <property type="entry name" value="C-C MOTIF CHEMOKINE 3"/>
    <property type="match status" value="1"/>
</dbReference>
<keyword evidence="3 9" id="KW-0202">Cytokine</keyword>
<evidence type="ECO:0000256" key="8">
    <source>
        <dbReference type="ARBA" id="ARBA00046726"/>
    </source>
</evidence>
<keyword evidence="9" id="KW-0145">Chemotaxis</keyword>
<evidence type="ECO:0000256" key="2">
    <source>
        <dbReference type="ARBA" id="ARBA00010868"/>
    </source>
</evidence>
<evidence type="ECO:0000256" key="7">
    <source>
        <dbReference type="ARBA" id="ARBA00044740"/>
    </source>
</evidence>
<comment type="function">
    <text evidence="7">Monokine with inflammatory and chemokinetic properties. Binds to CCR1, CCR4 and CCR5. One of the major HIV-suppressive factors produced by CD8+ T-cells. Recombinant MIP-1-alpha induces a dose-dependent inhibition of different strains of HIV-1, HIV-2, and simian immunodeficiency virus (SIV).</text>
</comment>
<dbReference type="PANTHER" id="PTHR12015">
    <property type="entry name" value="SMALL INDUCIBLE CYTOKINE A"/>
    <property type="match status" value="1"/>
</dbReference>
<feature type="domain" description="Chemokine interleukin-8-like" evidence="10">
    <location>
        <begin position="52"/>
        <end position="110"/>
    </location>
</feature>